<organism evidence="4 5">
    <name type="scientific">Brevibacillus choshinensis</name>
    <dbReference type="NCBI Taxonomy" id="54911"/>
    <lineage>
        <taxon>Bacteria</taxon>
        <taxon>Bacillati</taxon>
        <taxon>Bacillota</taxon>
        <taxon>Bacilli</taxon>
        <taxon>Bacillales</taxon>
        <taxon>Paenibacillaceae</taxon>
        <taxon>Brevibacillus</taxon>
    </lineage>
</organism>
<gene>
    <name evidence="4" type="ORF">JNE38_24830</name>
</gene>
<evidence type="ECO:0000256" key="2">
    <source>
        <dbReference type="ARBA" id="ARBA00023315"/>
    </source>
</evidence>
<name>A0ABX7FLT7_BRECH</name>
<dbReference type="Proteomes" id="UP000596248">
    <property type="component" value="Chromosome"/>
</dbReference>
<evidence type="ECO:0000313" key="4">
    <source>
        <dbReference type="EMBL" id="QRG66698.1"/>
    </source>
</evidence>
<dbReference type="Pfam" id="PF00583">
    <property type="entry name" value="Acetyltransf_1"/>
    <property type="match status" value="1"/>
</dbReference>
<evidence type="ECO:0000313" key="5">
    <source>
        <dbReference type="Proteomes" id="UP000596248"/>
    </source>
</evidence>
<feature type="domain" description="N-acetyltransferase" evidence="3">
    <location>
        <begin position="3"/>
        <end position="147"/>
    </location>
</feature>
<dbReference type="InterPro" id="IPR000182">
    <property type="entry name" value="GNAT_dom"/>
</dbReference>
<dbReference type="RefSeq" id="WP_203353763.1">
    <property type="nucleotide sequence ID" value="NZ_CP069127.1"/>
</dbReference>
<proteinExistence type="predicted"/>
<dbReference type="PANTHER" id="PTHR43072">
    <property type="entry name" value="N-ACETYLTRANSFERASE"/>
    <property type="match status" value="1"/>
</dbReference>
<keyword evidence="1" id="KW-0808">Transferase</keyword>
<sequence length="147" mass="16605">MEVTVRKAEKEDASQLSDLFVEFTGAPSDITAMRETIELISKRPEYYVAVACEQERVVGTAMGIICRDLCGDGRPFMLIENVVVAQSYHGEGIGKRLMNELEQFGRENRCKYVILVSEADRTDSHHFYESLGYPSGEEVGFKKKLDE</sequence>
<dbReference type="Gene3D" id="3.40.630.30">
    <property type="match status" value="1"/>
</dbReference>
<dbReference type="PANTHER" id="PTHR43072:SF23">
    <property type="entry name" value="UPF0039 PROTEIN C11D3.02C"/>
    <property type="match status" value="1"/>
</dbReference>
<dbReference type="EMBL" id="CP069127">
    <property type="protein sequence ID" value="QRG66698.1"/>
    <property type="molecule type" value="Genomic_DNA"/>
</dbReference>
<dbReference type="SUPFAM" id="SSF55729">
    <property type="entry name" value="Acyl-CoA N-acyltransferases (Nat)"/>
    <property type="match status" value="1"/>
</dbReference>
<evidence type="ECO:0000256" key="1">
    <source>
        <dbReference type="ARBA" id="ARBA00022679"/>
    </source>
</evidence>
<keyword evidence="5" id="KW-1185">Reference proteome</keyword>
<keyword evidence="2" id="KW-0012">Acyltransferase</keyword>
<evidence type="ECO:0000259" key="3">
    <source>
        <dbReference type="PROSITE" id="PS51186"/>
    </source>
</evidence>
<dbReference type="InterPro" id="IPR016181">
    <property type="entry name" value="Acyl_CoA_acyltransferase"/>
</dbReference>
<dbReference type="CDD" id="cd04301">
    <property type="entry name" value="NAT_SF"/>
    <property type="match status" value="1"/>
</dbReference>
<reference evidence="4 5" key="1">
    <citation type="submission" date="2021-01" db="EMBL/GenBank/DDBJ databases">
        <title>Identification of strong promoters based on the transcriptome of Brevibacillus choshinensis.</title>
        <authorList>
            <person name="Yao D."/>
            <person name="Zhang K."/>
            <person name="Wu J."/>
        </authorList>
    </citation>
    <scope>NUCLEOTIDE SEQUENCE [LARGE SCALE GENOMIC DNA]</scope>
    <source>
        <strain evidence="4 5">HPD31-SP3</strain>
    </source>
</reference>
<dbReference type="PROSITE" id="PS51186">
    <property type="entry name" value="GNAT"/>
    <property type="match status" value="1"/>
</dbReference>
<accession>A0ABX7FLT7</accession>
<protein>
    <submittedName>
        <fullName evidence="4">GNAT family N-acetyltransferase</fullName>
    </submittedName>
</protein>